<dbReference type="STRING" id="1300345.LF41_916"/>
<reference evidence="1 2" key="1">
    <citation type="submission" date="2014-09" db="EMBL/GenBank/DDBJ databases">
        <title>Genome sequences of Lysobacter dokdonensis DS-58.</title>
        <authorList>
            <person name="Kim J.F."/>
            <person name="Kwak M.-J."/>
        </authorList>
    </citation>
    <scope>NUCLEOTIDE SEQUENCE [LARGE SCALE GENOMIC DNA]</scope>
    <source>
        <strain evidence="1 2">DS-58</strain>
    </source>
</reference>
<proteinExistence type="predicted"/>
<accession>A0A0A2WQ03</accession>
<gene>
    <name evidence="1" type="ORF">LF41_916</name>
</gene>
<keyword evidence="2" id="KW-1185">Reference proteome</keyword>
<sequence>MVWCPCRSAGAASCPPSRERTAIHGRALVHHTTSRGAPHRI</sequence>
<evidence type="ECO:0000313" key="2">
    <source>
        <dbReference type="Proteomes" id="UP000030518"/>
    </source>
</evidence>
<dbReference type="Proteomes" id="UP000030518">
    <property type="component" value="Unassembled WGS sequence"/>
</dbReference>
<dbReference type="EMBL" id="JRKJ01000002">
    <property type="protein sequence ID" value="KGQ20380.1"/>
    <property type="molecule type" value="Genomic_DNA"/>
</dbReference>
<dbReference type="PATRIC" id="fig|1300345.3.peg.240"/>
<evidence type="ECO:0000313" key="1">
    <source>
        <dbReference type="EMBL" id="KGQ20380.1"/>
    </source>
</evidence>
<name>A0A0A2WQ03_9GAMM</name>
<organism evidence="1 2">
    <name type="scientific">Lysobacter dokdonensis DS-58</name>
    <dbReference type="NCBI Taxonomy" id="1300345"/>
    <lineage>
        <taxon>Bacteria</taxon>
        <taxon>Pseudomonadati</taxon>
        <taxon>Pseudomonadota</taxon>
        <taxon>Gammaproteobacteria</taxon>
        <taxon>Lysobacterales</taxon>
        <taxon>Lysobacteraceae</taxon>
        <taxon>Noviluteimonas</taxon>
    </lineage>
</organism>
<dbReference type="AlphaFoldDB" id="A0A0A2WQ03"/>
<comment type="caution">
    <text evidence="1">The sequence shown here is derived from an EMBL/GenBank/DDBJ whole genome shotgun (WGS) entry which is preliminary data.</text>
</comment>
<protein>
    <submittedName>
        <fullName evidence="1">Uncharacterized protein</fullName>
    </submittedName>
</protein>